<organism evidence="1 2">
    <name type="scientific">Planobispora longispora</name>
    <dbReference type="NCBI Taxonomy" id="28887"/>
    <lineage>
        <taxon>Bacteria</taxon>
        <taxon>Bacillati</taxon>
        <taxon>Actinomycetota</taxon>
        <taxon>Actinomycetes</taxon>
        <taxon>Streptosporangiales</taxon>
        <taxon>Streptosporangiaceae</taxon>
        <taxon>Planobispora</taxon>
    </lineage>
</organism>
<dbReference type="EMBL" id="BOOH01000038">
    <property type="protein sequence ID" value="GIH78297.1"/>
    <property type="molecule type" value="Genomic_DNA"/>
</dbReference>
<sequence length="159" mass="16712">MQASTRIRIGGHGAAGLLVTTAVFSNQVLDDGEFSWGSLIAALAVAAATEAWNHWRAQPAPAGQLRLTDAAGCPPRLDEVGLYQLGVHRSRFADAATPPPPHIPRSCDAELAAALTRLDEPGTPRLIVEGERLAGTSHTLAHALRSRLSAWPSTTPPCA</sequence>
<gene>
    <name evidence="1" type="ORF">Plo01_47260</name>
</gene>
<name>A0A8J3RR14_9ACTN</name>
<comment type="caution">
    <text evidence="1">The sequence shown here is derived from an EMBL/GenBank/DDBJ whole genome shotgun (WGS) entry which is preliminary data.</text>
</comment>
<proteinExistence type="predicted"/>
<keyword evidence="2" id="KW-1185">Reference proteome</keyword>
<dbReference type="Proteomes" id="UP000616724">
    <property type="component" value="Unassembled WGS sequence"/>
</dbReference>
<dbReference type="RefSeq" id="WP_203892812.1">
    <property type="nucleotide sequence ID" value="NZ_BOOH01000038.1"/>
</dbReference>
<evidence type="ECO:0000313" key="2">
    <source>
        <dbReference type="Proteomes" id="UP000616724"/>
    </source>
</evidence>
<reference evidence="1 2" key="1">
    <citation type="submission" date="2021-01" db="EMBL/GenBank/DDBJ databases">
        <title>Whole genome shotgun sequence of Planobispora longispora NBRC 13918.</title>
        <authorList>
            <person name="Komaki H."/>
            <person name="Tamura T."/>
        </authorList>
    </citation>
    <scope>NUCLEOTIDE SEQUENCE [LARGE SCALE GENOMIC DNA]</scope>
    <source>
        <strain evidence="1 2">NBRC 13918</strain>
    </source>
</reference>
<accession>A0A8J3RR14</accession>
<dbReference type="AlphaFoldDB" id="A0A8J3RR14"/>
<protein>
    <submittedName>
        <fullName evidence="1">Uncharacterized protein</fullName>
    </submittedName>
</protein>
<evidence type="ECO:0000313" key="1">
    <source>
        <dbReference type="EMBL" id="GIH78297.1"/>
    </source>
</evidence>